<gene>
    <name evidence="1" type="ORF">HPB50_012217</name>
</gene>
<dbReference type="Proteomes" id="UP000821845">
    <property type="component" value="Chromosome 2"/>
</dbReference>
<protein>
    <submittedName>
        <fullName evidence="1">Uncharacterized protein</fullName>
    </submittedName>
</protein>
<name>A0ACB7SXX4_HYAAI</name>
<comment type="caution">
    <text evidence="1">The sequence shown here is derived from an EMBL/GenBank/DDBJ whole genome shotgun (WGS) entry which is preliminary data.</text>
</comment>
<sequence length="374" mass="39959">MKLRVSQHSFHHDDSPQIKAVDESSPALVGIGVGSLVLVVALAAVSCACYRRRGVAQSKGPAQRRHPDKNLPLKKSSAVRSPSSGPAGPILKKSPSPTGGSKSPLGGGGNRSPSSQGGLTPPTETARSICESATKEVRAVVPAAAAASTTSAAVVASTARAHADGDKKDVSPPAAEDVADTKEKEVTEEKPTQLGQLHFRLRYNSEKHALLVTIVRCSDLPARDPNTGSSDPYVKLQLLPEKQHKVKTRVLRRTLSPVYDEDFTFYGINPNQLQATTLHFVVLSFDRYSRDDVIGEVVCSMAGLDTDHLDKTLALSRDIAPRHFKIRSQGRGELLVSLCHQPAANRLTVVVLKARNLPKVDITGLCDGLPYLAG</sequence>
<keyword evidence="2" id="KW-1185">Reference proteome</keyword>
<accession>A0ACB7SXX4</accession>
<reference evidence="1" key="1">
    <citation type="submission" date="2020-05" db="EMBL/GenBank/DDBJ databases">
        <title>Large-scale comparative analyses of tick genomes elucidate their genetic diversity and vector capacities.</title>
        <authorList>
            <person name="Jia N."/>
            <person name="Wang J."/>
            <person name="Shi W."/>
            <person name="Du L."/>
            <person name="Sun Y."/>
            <person name="Zhan W."/>
            <person name="Jiang J."/>
            <person name="Wang Q."/>
            <person name="Zhang B."/>
            <person name="Ji P."/>
            <person name="Sakyi L.B."/>
            <person name="Cui X."/>
            <person name="Yuan T."/>
            <person name="Jiang B."/>
            <person name="Yang W."/>
            <person name="Lam T.T.-Y."/>
            <person name="Chang Q."/>
            <person name="Ding S."/>
            <person name="Wang X."/>
            <person name="Zhu J."/>
            <person name="Ruan X."/>
            <person name="Zhao L."/>
            <person name="Wei J."/>
            <person name="Que T."/>
            <person name="Du C."/>
            <person name="Cheng J."/>
            <person name="Dai P."/>
            <person name="Han X."/>
            <person name="Huang E."/>
            <person name="Gao Y."/>
            <person name="Liu J."/>
            <person name="Shao H."/>
            <person name="Ye R."/>
            <person name="Li L."/>
            <person name="Wei W."/>
            <person name="Wang X."/>
            <person name="Wang C."/>
            <person name="Yang T."/>
            <person name="Huo Q."/>
            <person name="Li W."/>
            <person name="Guo W."/>
            <person name="Chen H."/>
            <person name="Zhou L."/>
            <person name="Ni X."/>
            <person name="Tian J."/>
            <person name="Zhou Y."/>
            <person name="Sheng Y."/>
            <person name="Liu T."/>
            <person name="Pan Y."/>
            <person name="Xia L."/>
            <person name="Li J."/>
            <person name="Zhao F."/>
            <person name="Cao W."/>
        </authorList>
    </citation>
    <scope>NUCLEOTIDE SEQUENCE</scope>
    <source>
        <strain evidence="1">Hyas-2018</strain>
    </source>
</reference>
<evidence type="ECO:0000313" key="1">
    <source>
        <dbReference type="EMBL" id="KAH6938736.1"/>
    </source>
</evidence>
<dbReference type="EMBL" id="CM023482">
    <property type="protein sequence ID" value="KAH6938736.1"/>
    <property type="molecule type" value="Genomic_DNA"/>
</dbReference>
<organism evidence="1 2">
    <name type="scientific">Hyalomma asiaticum</name>
    <name type="common">Tick</name>
    <dbReference type="NCBI Taxonomy" id="266040"/>
    <lineage>
        <taxon>Eukaryota</taxon>
        <taxon>Metazoa</taxon>
        <taxon>Ecdysozoa</taxon>
        <taxon>Arthropoda</taxon>
        <taxon>Chelicerata</taxon>
        <taxon>Arachnida</taxon>
        <taxon>Acari</taxon>
        <taxon>Parasitiformes</taxon>
        <taxon>Ixodida</taxon>
        <taxon>Ixodoidea</taxon>
        <taxon>Ixodidae</taxon>
        <taxon>Hyalomminae</taxon>
        <taxon>Hyalomma</taxon>
    </lineage>
</organism>
<evidence type="ECO:0000313" key="2">
    <source>
        <dbReference type="Proteomes" id="UP000821845"/>
    </source>
</evidence>
<proteinExistence type="predicted"/>